<name>A0A2J9V3J4_VIBMI</name>
<reference evidence="3" key="1">
    <citation type="submission" date="2017-12" db="EMBL/GenBank/DDBJ databases">
        <title>FDA dAtabase for Regulatory Grade micrObial Sequences (FDA-ARGOS): Supporting development and validation of Infectious Disease Dx tests.</title>
        <authorList>
            <person name="Hoffmann M."/>
            <person name="Allard M."/>
            <person name="Evans P."/>
            <person name="Brown E."/>
            <person name="Tallon L.J."/>
            <person name="Sadzewicz L."/>
            <person name="Sengamalay N."/>
            <person name="Ott S."/>
            <person name="Godinez A."/>
            <person name="Nagaraj S."/>
            <person name="Vavikolanu K."/>
            <person name="Aluvathingal J."/>
            <person name="Nadendla S."/>
            <person name="Hobson J."/>
            <person name="Sichtig H."/>
        </authorList>
    </citation>
    <scope>NUCLEOTIDE SEQUENCE [LARGE SCALE GENOMIC DNA]</scope>
    <source>
        <strain evidence="3">FDAARGOS_113</strain>
    </source>
</reference>
<dbReference type="EMBL" id="LOSJ02000002">
    <property type="protein sequence ID" value="PNM58315.1"/>
    <property type="molecule type" value="Genomic_DNA"/>
</dbReference>
<sequence>MELLETLFNPRPKELDPVEGVAWGNQATLRLVSGPTYQNIELVTNITDPADIERVRITHNGKEIVSLSGQDIVDLREHRKKYVQPGRYVIAFCDLLMRTKMGVRQGELVTLPGEIWFVYIQLKAKSGVAAPSIRARAQITEAQSQRVFMPRIYSLTWFASAEGRTPFDWAERSPYLHLKRIHFKDDSITRIRVLRDDREEMNVNKADNAFDLADAELEQNVGWFSLDFVRTGFGAEGKLSTFATRSLQFEVEKTAPGSVPVIVEAIEQVAIPQTQPKK</sequence>
<dbReference type="Proteomes" id="UP000053748">
    <property type="component" value="Unassembled WGS sequence"/>
</dbReference>
<keyword evidence="4" id="KW-1185">Reference proteome</keyword>
<dbReference type="OrthoDB" id="6194061at2"/>
<protein>
    <submittedName>
        <fullName evidence="3">Uncharacterized protein</fullName>
    </submittedName>
</protein>
<feature type="domain" description="Viral coat protein P2 N-terminal" evidence="1">
    <location>
        <begin position="12"/>
        <end position="139"/>
    </location>
</feature>
<gene>
    <name evidence="3" type="ORF">AL544_020780</name>
</gene>
<organism evidence="3 4">
    <name type="scientific">Vibrio mimicus</name>
    <dbReference type="NCBI Taxonomy" id="674"/>
    <lineage>
        <taxon>Bacteria</taxon>
        <taxon>Pseudomonadati</taxon>
        <taxon>Pseudomonadota</taxon>
        <taxon>Gammaproteobacteria</taxon>
        <taxon>Vibrionales</taxon>
        <taxon>Vibrionaceae</taxon>
        <taxon>Vibrio</taxon>
    </lineage>
</organism>
<dbReference type="Gene3D" id="2.60.120.730">
    <property type="match status" value="2"/>
</dbReference>
<dbReference type="InterPro" id="IPR053751">
    <property type="entry name" value="Viral_Major_Capsid_sf"/>
</dbReference>
<evidence type="ECO:0000259" key="2">
    <source>
        <dbReference type="Pfam" id="PF25513"/>
    </source>
</evidence>
<dbReference type="InterPro" id="IPR041377">
    <property type="entry name" value="P2_N"/>
</dbReference>
<dbReference type="RefSeq" id="WP_000421376.1">
    <property type="nucleotide sequence ID" value="NZ_CAWMSS010000001.1"/>
</dbReference>
<dbReference type="Pfam" id="PF25513">
    <property type="entry name" value="P2_C"/>
    <property type="match status" value="1"/>
</dbReference>
<dbReference type="Pfam" id="PF18628">
    <property type="entry name" value="P2_N"/>
    <property type="match status" value="1"/>
</dbReference>
<evidence type="ECO:0000313" key="4">
    <source>
        <dbReference type="Proteomes" id="UP000053748"/>
    </source>
</evidence>
<dbReference type="AlphaFoldDB" id="A0A2J9V3J4"/>
<feature type="domain" description="Viral coat protein P2 C-terminal" evidence="2">
    <location>
        <begin position="149"/>
        <end position="269"/>
    </location>
</feature>
<dbReference type="InterPro" id="IPR057915">
    <property type="entry name" value="P2_C"/>
</dbReference>
<comment type="caution">
    <text evidence="3">The sequence shown here is derived from an EMBL/GenBank/DDBJ whole genome shotgun (WGS) entry which is preliminary data.</text>
</comment>
<evidence type="ECO:0000313" key="3">
    <source>
        <dbReference type="EMBL" id="PNM58315.1"/>
    </source>
</evidence>
<proteinExistence type="predicted"/>
<accession>A0A2J9V3J4</accession>
<evidence type="ECO:0000259" key="1">
    <source>
        <dbReference type="Pfam" id="PF18628"/>
    </source>
</evidence>